<accession>A0A2A2H528</accession>
<dbReference type="AlphaFoldDB" id="A0A2A2H528"/>
<organism evidence="1 2">
    <name type="scientific">Methanobacterium bryantii</name>
    <dbReference type="NCBI Taxonomy" id="2161"/>
    <lineage>
        <taxon>Archaea</taxon>
        <taxon>Methanobacteriati</taxon>
        <taxon>Methanobacteriota</taxon>
        <taxon>Methanomada group</taxon>
        <taxon>Methanobacteria</taxon>
        <taxon>Methanobacteriales</taxon>
        <taxon>Methanobacteriaceae</taxon>
        <taxon>Methanobacterium</taxon>
    </lineage>
</organism>
<comment type="caution">
    <text evidence="1">The sequence shown here is derived from an EMBL/GenBank/DDBJ whole genome shotgun (WGS) entry which is preliminary data.</text>
</comment>
<dbReference type="Proteomes" id="UP000217784">
    <property type="component" value="Unassembled WGS sequence"/>
</dbReference>
<dbReference type="EMBL" id="LMVM01000023">
    <property type="protein sequence ID" value="PAV04465.1"/>
    <property type="molecule type" value="Genomic_DNA"/>
</dbReference>
<dbReference type="RefSeq" id="WP_069582756.1">
    <property type="nucleotide sequence ID" value="NZ_LMVM01000023.1"/>
</dbReference>
<protein>
    <submittedName>
        <fullName evidence="1">Uncharacterized protein</fullName>
    </submittedName>
</protein>
<name>A0A2A2H528_METBR</name>
<gene>
    <name evidence="1" type="ORF">ASJ80_06400</name>
</gene>
<dbReference type="OrthoDB" id="67879at2157"/>
<sequence length="105" mass="12258">MDSLKMYEDLKFAIRCVDIWKELKPSDTELEEVLKHEADKKGLDQSTLFCQPLQDYLEMLIAMIQSETGEWFFYVDIAGVLYDFAATEELSVYKTESGYCVCFKK</sequence>
<keyword evidence="2" id="KW-1185">Reference proteome</keyword>
<evidence type="ECO:0000313" key="1">
    <source>
        <dbReference type="EMBL" id="PAV04465.1"/>
    </source>
</evidence>
<evidence type="ECO:0000313" key="2">
    <source>
        <dbReference type="Proteomes" id="UP000217784"/>
    </source>
</evidence>
<proteinExistence type="predicted"/>
<reference evidence="1 2" key="1">
    <citation type="journal article" date="2017" name="BMC Genomics">
        <title>Genomic analysis of methanogenic archaea reveals a shift towards energy conservation.</title>
        <authorList>
            <person name="Gilmore S.P."/>
            <person name="Henske J.K."/>
            <person name="Sexton J.A."/>
            <person name="Solomon K.V."/>
            <person name="Seppala S."/>
            <person name="Yoo J.I."/>
            <person name="Huyett L.M."/>
            <person name="Pressman A."/>
            <person name="Cogan J.Z."/>
            <person name="Kivenson V."/>
            <person name="Peng X."/>
            <person name="Tan Y."/>
            <person name="Valentine D.L."/>
            <person name="O'Malley M.A."/>
        </authorList>
    </citation>
    <scope>NUCLEOTIDE SEQUENCE [LARGE SCALE GENOMIC DNA]</scope>
    <source>
        <strain evidence="1 2">M.o.H.</strain>
    </source>
</reference>